<name>A0ACC0WG87_9STRA</name>
<organism evidence="1 2">
    <name type="scientific">Peronosclerospora sorghi</name>
    <dbReference type="NCBI Taxonomy" id="230839"/>
    <lineage>
        <taxon>Eukaryota</taxon>
        <taxon>Sar</taxon>
        <taxon>Stramenopiles</taxon>
        <taxon>Oomycota</taxon>
        <taxon>Peronosporomycetes</taxon>
        <taxon>Peronosporales</taxon>
        <taxon>Peronosporaceae</taxon>
        <taxon>Peronosclerospora</taxon>
    </lineage>
</organism>
<reference evidence="1 2" key="1">
    <citation type="journal article" date="2022" name="bioRxiv">
        <title>The genome of the oomycete Peronosclerospora sorghi, a cosmopolitan pathogen of maize and sorghum, is inflated with dispersed pseudogenes.</title>
        <authorList>
            <person name="Fletcher K."/>
            <person name="Martin F."/>
            <person name="Isakeit T."/>
            <person name="Cavanaugh K."/>
            <person name="Magill C."/>
            <person name="Michelmore R."/>
        </authorList>
    </citation>
    <scope>NUCLEOTIDE SEQUENCE [LARGE SCALE GENOMIC DNA]</scope>
    <source>
        <strain evidence="1">P6</strain>
    </source>
</reference>
<proteinExistence type="predicted"/>
<protein>
    <submittedName>
        <fullName evidence="1">Uncharacterized protein</fullName>
    </submittedName>
</protein>
<dbReference type="Proteomes" id="UP001163321">
    <property type="component" value="Chromosome 13"/>
</dbReference>
<dbReference type="EMBL" id="CM047592">
    <property type="protein sequence ID" value="KAI9917752.1"/>
    <property type="molecule type" value="Genomic_DNA"/>
</dbReference>
<sequence>MSGTERKMDKQATESFQLKLYMYAFCQGFGEAPYGAKLQEIGGNYSQQSSKARGVKCGKVGDAFVHFPEKSAQEAEDTIVEVGGEQARHLRKLSQVSVSTFSALEACICKQNSHSDHFNTSKTILSLVLDGYIHW</sequence>
<comment type="caution">
    <text evidence="1">The sequence shown here is derived from an EMBL/GenBank/DDBJ whole genome shotgun (WGS) entry which is preliminary data.</text>
</comment>
<evidence type="ECO:0000313" key="2">
    <source>
        <dbReference type="Proteomes" id="UP001163321"/>
    </source>
</evidence>
<keyword evidence="2" id="KW-1185">Reference proteome</keyword>
<gene>
    <name evidence="1" type="ORF">PsorP6_012573</name>
</gene>
<evidence type="ECO:0000313" key="1">
    <source>
        <dbReference type="EMBL" id="KAI9917752.1"/>
    </source>
</evidence>
<accession>A0ACC0WG87</accession>